<name>A0AA37QDG8_9BACT</name>
<evidence type="ECO:0000256" key="1">
    <source>
        <dbReference type="SAM" id="MobiDB-lite"/>
    </source>
</evidence>
<feature type="compositionally biased region" description="Basic residues" evidence="1">
    <location>
        <begin position="142"/>
        <end position="151"/>
    </location>
</feature>
<feature type="transmembrane region" description="Helical" evidence="2">
    <location>
        <begin position="243"/>
        <end position="263"/>
    </location>
</feature>
<feature type="chain" id="PRO_5041205961" evidence="3">
    <location>
        <begin position="17"/>
        <end position="277"/>
    </location>
</feature>
<feature type="region of interest" description="Disordered" evidence="1">
    <location>
        <begin position="35"/>
        <end position="54"/>
    </location>
</feature>
<dbReference type="EMBL" id="BRXS01000005">
    <property type="protein sequence ID" value="GLC26886.1"/>
    <property type="molecule type" value="Genomic_DNA"/>
</dbReference>
<feature type="region of interest" description="Disordered" evidence="1">
    <location>
        <begin position="140"/>
        <end position="202"/>
    </location>
</feature>
<protein>
    <submittedName>
        <fullName evidence="4">Uncharacterized protein</fullName>
    </submittedName>
</protein>
<dbReference type="Proteomes" id="UP001161325">
    <property type="component" value="Unassembled WGS sequence"/>
</dbReference>
<organism evidence="4 5">
    <name type="scientific">Roseisolibacter agri</name>
    <dbReference type="NCBI Taxonomy" id="2014610"/>
    <lineage>
        <taxon>Bacteria</taxon>
        <taxon>Pseudomonadati</taxon>
        <taxon>Gemmatimonadota</taxon>
        <taxon>Gemmatimonadia</taxon>
        <taxon>Gemmatimonadales</taxon>
        <taxon>Gemmatimonadaceae</taxon>
        <taxon>Roseisolibacter</taxon>
    </lineage>
</organism>
<feature type="signal peptide" evidence="3">
    <location>
        <begin position="1"/>
        <end position="16"/>
    </location>
</feature>
<keyword evidence="2" id="KW-0472">Membrane</keyword>
<evidence type="ECO:0000256" key="2">
    <source>
        <dbReference type="SAM" id="Phobius"/>
    </source>
</evidence>
<keyword evidence="2" id="KW-0812">Transmembrane</keyword>
<feature type="compositionally biased region" description="Low complexity" evidence="1">
    <location>
        <begin position="164"/>
        <end position="174"/>
    </location>
</feature>
<keyword evidence="2" id="KW-1133">Transmembrane helix</keyword>
<proteinExistence type="predicted"/>
<comment type="caution">
    <text evidence="4">The sequence shown here is derived from an EMBL/GenBank/DDBJ whole genome shotgun (WGS) entry which is preliminary data.</text>
</comment>
<keyword evidence="5" id="KW-1185">Reference proteome</keyword>
<sequence length="277" mass="28809">MPLLTALWLALLTAFAAAPTVRPSEAASSPVAAWSAVPADRPAAADEQARTGRPEREALRAARPVTGAVAARGETATGHAPPVALATAPRLSGEAAFAVDVRARAQAGSHAAAARGGVLPYFPTAPPGLRALRAVAPACRSHGPRTHARHRASVDPLPRAHSAPGSPRRVPGRPGEIRMSHPARPLPTALPTPESAAPAPHPTLVPTAADATSWPWYRSEPWLAVELSAFVPLLVVIAFPGRFQIALLALAGLLVVLGLVMLVRQGPFAPRRPSDHR</sequence>
<evidence type="ECO:0000256" key="3">
    <source>
        <dbReference type="SAM" id="SignalP"/>
    </source>
</evidence>
<feature type="compositionally biased region" description="Basic and acidic residues" evidence="1">
    <location>
        <begin position="43"/>
        <end position="54"/>
    </location>
</feature>
<gene>
    <name evidence="4" type="ORF">rosag_33990</name>
</gene>
<accession>A0AA37QDG8</accession>
<evidence type="ECO:0000313" key="4">
    <source>
        <dbReference type="EMBL" id="GLC26886.1"/>
    </source>
</evidence>
<keyword evidence="3" id="KW-0732">Signal</keyword>
<reference evidence="4" key="1">
    <citation type="submission" date="2022-08" db="EMBL/GenBank/DDBJ databases">
        <title>Draft genome sequencing of Roseisolibacter agri AW1220.</title>
        <authorList>
            <person name="Tobiishi Y."/>
            <person name="Tonouchi A."/>
        </authorList>
    </citation>
    <scope>NUCLEOTIDE SEQUENCE</scope>
    <source>
        <strain evidence="4">AW1220</strain>
    </source>
</reference>
<dbReference type="AlphaFoldDB" id="A0AA37QDG8"/>
<evidence type="ECO:0000313" key="5">
    <source>
        <dbReference type="Proteomes" id="UP001161325"/>
    </source>
</evidence>